<evidence type="ECO:0000259" key="1">
    <source>
        <dbReference type="Pfam" id="PF00381"/>
    </source>
</evidence>
<dbReference type="PANTHER" id="PTHR33705">
    <property type="entry name" value="PHOSPHOCARRIER PROTEIN HPR"/>
    <property type="match status" value="1"/>
</dbReference>
<proteinExistence type="predicted"/>
<feature type="domain" description="HPr" evidence="1">
    <location>
        <begin position="21"/>
        <end position="84"/>
    </location>
</feature>
<organism evidence="2 3">
    <name type="scientific">Evansella tamaricis</name>
    <dbReference type="NCBI Taxonomy" id="2069301"/>
    <lineage>
        <taxon>Bacteria</taxon>
        <taxon>Bacillati</taxon>
        <taxon>Bacillota</taxon>
        <taxon>Bacilli</taxon>
        <taxon>Bacillales</taxon>
        <taxon>Bacillaceae</taxon>
        <taxon>Evansella</taxon>
    </lineage>
</organism>
<gene>
    <name evidence="2" type="ORF">KS419_05560</name>
</gene>
<dbReference type="PANTHER" id="PTHR33705:SF2">
    <property type="entry name" value="PHOSPHOCARRIER PROTEIN NPR"/>
    <property type="match status" value="1"/>
</dbReference>
<comment type="caution">
    <text evidence="2">The sequence shown here is derived from an EMBL/GenBank/DDBJ whole genome shotgun (WGS) entry which is preliminary data.</text>
</comment>
<evidence type="ECO:0000313" key="2">
    <source>
        <dbReference type="EMBL" id="MBU9711196.1"/>
    </source>
</evidence>
<evidence type="ECO:0000313" key="3">
    <source>
        <dbReference type="Proteomes" id="UP000784880"/>
    </source>
</evidence>
<dbReference type="Proteomes" id="UP000784880">
    <property type="component" value="Unassembled WGS sequence"/>
</dbReference>
<protein>
    <submittedName>
        <fullName evidence="2">HPr family phosphocarrier protein</fullName>
    </submittedName>
</protein>
<dbReference type="EMBL" id="JAHQCS010000062">
    <property type="protein sequence ID" value="MBU9711196.1"/>
    <property type="molecule type" value="Genomic_DNA"/>
</dbReference>
<sequence length="94" mass="10742">MEIKKHFYVHEGTFNVQNILELIQLNSSFDCEVNVKKNDKTINAKSILGTMNLFIYLRSGEEFTIILNGNDSEDANEQITQLLEKHVTVTPILS</sequence>
<name>A0ABS6JBZ4_9BACI</name>
<reference evidence="2 3" key="1">
    <citation type="submission" date="2021-06" db="EMBL/GenBank/DDBJ databases">
        <title>Bacillus sp. RD4P76, an endophyte from a halophyte.</title>
        <authorList>
            <person name="Sun J.-Q."/>
        </authorList>
    </citation>
    <scope>NUCLEOTIDE SEQUENCE [LARGE SCALE GENOMIC DNA]</scope>
    <source>
        <strain evidence="2 3">CGMCC 1.15917</strain>
    </source>
</reference>
<keyword evidence="3" id="KW-1185">Reference proteome</keyword>
<dbReference type="Pfam" id="PF00381">
    <property type="entry name" value="PTS-HPr"/>
    <property type="match status" value="1"/>
</dbReference>
<dbReference type="RefSeq" id="WP_217065080.1">
    <property type="nucleotide sequence ID" value="NZ_JAHQCS010000062.1"/>
</dbReference>
<dbReference type="InterPro" id="IPR050399">
    <property type="entry name" value="HPr"/>
</dbReference>
<accession>A0ABS6JBZ4</accession>
<dbReference type="InterPro" id="IPR000032">
    <property type="entry name" value="HPr-like"/>
</dbReference>